<dbReference type="EMBL" id="CP013118">
    <property type="protein sequence ID" value="ALO14366.1"/>
    <property type="molecule type" value="Genomic_DNA"/>
</dbReference>
<evidence type="ECO:0000313" key="2">
    <source>
        <dbReference type="Proteomes" id="UP000064893"/>
    </source>
</evidence>
<dbReference type="KEGG" id="blq:L21SP5_00694"/>
<proteinExistence type="predicted"/>
<sequence>MGIRIIIAVYLALCPGDRNIIDMLIKADNGSTLLCDNPSINDIVLGLLAEFLCSNRFSRKHKPQINQSV</sequence>
<accession>A0A0S2HWC6</accession>
<dbReference type="AlphaFoldDB" id="A0A0S2HWC6"/>
<dbReference type="Proteomes" id="UP000064893">
    <property type="component" value="Chromosome"/>
</dbReference>
<protein>
    <submittedName>
        <fullName evidence="1">Uncharacterized protein</fullName>
    </submittedName>
</protein>
<organism evidence="1 2">
    <name type="scientific">Salinivirga cyanobacteriivorans</name>
    <dbReference type="NCBI Taxonomy" id="1307839"/>
    <lineage>
        <taxon>Bacteria</taxon>
        <taxon>Pseudomonadati</taxon>
        <taxon>Bacteroidota</taxon>
        <taxon>Bacteroidia</taxon>
        <taxon>Bacteroidales</taxon>
        <taxon>Salinivirgaceae</taxon>
        <taxon>Salinivirga</taxon>
    </lineage>
</organism>
<keyword evidence="2" id="KW-1185">Reference proteome</keyword>
<name>A0A0S2HWC6_9BACT</name>
<reference evidence="1 2" key="1">
    <citation type="submission" date="2015-11" db="EMBL/GenBank/DDBJ databases">
        <title>Description and complete genome sequence of a novel strain predominating in hypersaline microbial mats and representing a new family of the Bacteriodetes phylum.</title>
        <authorList>
            <person name="Spring S."/>
            <person name="Bunk B."/>
            <person name="Sproer C."/>
            <person name="Klenk H.-P."/>
        </authorList>
    </citation>
    <scope>NUCLEOTIDE SEQUENCE [LARGE SCALE GENOMIC DNA]</scope>
    <source>
        <strain evidence="1 2">L21-Spi-D4</strain>
    </source>
</reference>
<evidence type="ECO:0000313" key="1">
    <source>
        <dbReference type="EMBL" id="ALO14366.1"/>
    </source>
</evidence>
<gene>
    <name evidence="1" type="ORF">L21SP5_00694</name>
</gene>